<accession>A0A2L0EJ58</accession>
<sequence length="51" mass="5559">MRGALGDITKAAGHTPLVRRNRVAEGLAGDIYITSPARRRRWSAERVNGKG</sequence>
<dbReference type="AlphaFoldDB" id="A0A2L0EJ58"/>
<proteinExistence type="predicted"/>
<evidence type="ECO:0000313" key="1">
    <source>
        <dbReference type="EMBL" id="AUX39326.1"/>
    </source>
</evidence>
<protein>
    <submittedName>
        <fullName evidence="1">Uncharacterized protein</fullName>
    </submittedName>
</protein>
<dbReference type="RefSeq" id="WP_159396623.1">
    <property type="nucleotide sequence ID" value="NZ_CP012673.1"/>
</dbReference>
<dbReference type="EMBL" id="CP012673">
    <property type="protein sequence ID" value="AUX39326.1"/>
    <property type="molecule type" value="Genomic_DNA"/>
</dbReference>
<evidence type="ECO:0000313" key="2">
    <source>
        <dbReference type="Proteomes" id="UP000238348"/>
    </source>
</evidence>
<dbReference type="Proteomes" id="UP000238348">
    <property type="component" value="Chromosome"/>
</dbReference>
<gene>
    <name evidence="1" type="ORF">SOCE26_007150</name>
</gene>
<organism evidence="1 2">
    <name type="scientific">Sorangium cellulosum</name>
    <name type="common">Polyangium cellulosum</name>
    <dbReference type="NCBI Taxonomy" id="56"/>
    <lineage>
        <taxon>Bacteria</taxon>
        <taxon>Pseudomonadati</taxon>
        <taxon>Myxococcota</taxon>
        <taxon>Polyangia</taxon>
        <taxon>Polyangiales</taxon>
        <taxon>Polyangiaceae</taxon>
        <taxon>Sorangium</taxon>
    </lineage>
</organism>
<name>A0A2L0EJ58_SORCE</name>
<reference evidence="1 2" key="1">
    <citation type="submission" date="2015-09" db="EMBL/GenBank/DDBJ databases">
        <title>Sorangium comparison.</title>
        <authorList>
            <person name="Zaburannyi N."/>
            <person name="Bunk B."/>
            <person name="Overmann J."/>
            <person name="Mueller R."/>
        </authorList>
    </citation>
    <scope>NUCLEOTIDE SEQUENCE [LARGE SCALE GENOMIC DNA]</scope>
    <source>
        <strain evidence="1 2">So ce26</strain>
    </source>
</reference>